<dbReference type="FunFam" id="3.30.160.60:FF:000557">
    <property type="entry name" value="zinc finger and SCAN domain-containing protein 29"/>
    <property type="match status" value="1"/>
</dbReference>
<gene>
    <name evidence="11" type="ORF">ACEWY4_001266</name>
</gene>
<accession>A0ABD1KYZ4</accession>
<evidence type="ECO:0000256" key="8">
    <source>
        <dbReference type="SAM" id="Coils"/>
    </source>
</evidence>
<dbReference type="Pfam" id="PF13912">
    <property type="entry name" value="zf-C2H2_6"/>
    <property type="match status" value="1"/>
</dbReference>
<dbReference type="Proteomes" id="UP001591681">
    <property type="component" value="Unassembled WGS sequence"/>
</dbReference>
<feature type="domain" description="C2H2-type" evidence="10">
    <location>
        <begin position="416"/>
        <end position="443"/>
    </location>
</feature>
<name>A0ABD1KYZ4_9TELE</name>
<dbReference type="PANTHER" id="PTHR24388:SF54">
    <property type="entry name" value="PROTEIN ESCARGOT"/>
    <property type="match status" value="1"/>
</dbReference>
<dbReference type="InterPro" id="IPR036236">
    <property type="entry name" value="Znf_C2H2_sf"/>
</dbReference>
<dbReference type="FunFam" id="3.30.160.60:FF:000624">
    <property type="entry name" value="zinc finger protein 697"/>
    <property type="match status" value="1"/>
</dbReference>
<dbReference type="Gene3D" id="3.30.160.60">
    <property type="entry name" value="Classic Zinc Finger"/>
    <property type="match status" value="4"/>
</dbReference>
<proteinExistence type="predicted"/>
<dbReference type="PANTHER" id="PTHR24388">
    <property type="entry name" value="ZINC FINGER PROTEIN"/>
    <property type="match status" value="1"/>
</dbReference>
<feature type="coiled-coil region" evidence="8">
    <location>
        <begin position="36"/>
        <end position="77"/>
    </location>
</feature>
<dbReference type="SUPFAM" id="SSF57667">
    <property type="entry name" value="beta-beta-alpha zinc fingers"/>
    <property type="match status" value="2"/>
</dbReference>
<evidence type="ECO:0000256" key="6">
    <source>
        <dbReference type="ARBA" id="ARBA00023242"/>
    </source>
</evidence>
<evidence type="ECO:0000256" key="2">
    <source>
        <dbReference type="ARBA" id="ARBA00022723"/>
    </source>
</evidence>
<evidence type="ECO:0000259" key="10">
    <source>
        <dbReference type="PROSITE" id="PS50157"/>
    </source>
</evidence>
<evidence type="ECO:0000256" key="5">
    <source>
        <dbReference type="ARBA" id="ARBA00022833"/>
    </source>
</evidence>
<evidence type="ECO:0000313" key="12">
    <source>
        <dbReference type="Proteomes" id="UP001591681"/>
    </source>
</evidence>
<dbReference type="EMBL" id="JBHFQA010000001">
    <property type="protein sequence ID" value="KAL2104398.1"/>
    <property type="molecule type" value="Genomic_DNA"/>
</dbReference>
<dbReference type="PROSITE" id="PS50157">
    <property type="entry name" value="ZINC_FINGER_C2H2_2"/>
    <property type="match status" value="4"/>
</dbReference>
<keyword evidence="3" id="KW-0677">Repeat</keyword>
<feature type="region of interest" description="Disordered" evidence="9">
    <location>
        <begin position="271"/>
        <end position="308"/>
    </location>
</feature>
<evidence type="ECO:0000256" key="9">
    <source>
        <dbReference type="SAM" id="MobiDB-lite"/>
    </source>
</evidence>
<dbReference type="FunFam" id="3.30.160.60:FF:000145">
    <property type="entry name" value="Zinc finger protein 574"/>
    <property type="match status" value="1"/>
</dbReference>
<feature type="domain" description="C2H2-type" evidence="10">
    <location>
        <begin position="472"/>
        <end position="499"/>
    </location>
</feature>
<dbReference type="InterPro" id="IPR013087">
    <property type="entry name" value="Znf_C2H2_type"/>
</dbReference>
<dbReference type="PROSITE" id="PS00028">
    <property type="entry name" value="ZINC_FINGER_C2H2_1"/>
    <property type="match status" value="4"/>
</dbReference>
<feature type="domain" description="C2H2-type" evidence="10">
    <location>
        <begin position="500"/>
        <end position="525"/>
    </location>
</feature>
<feature type="domain" description="C2H2-type" evidence="10">
    <location>
        <begin position="444"/>
        <end position="471"/>
    </location>
</feature>
<dbReference type="Pfam" id="PF00096">
    <property type="entry name" value="zf-C2H2"/>
    <property type="match status" value="2"/>
</dbReference>
<evidence type="ECO:0000256" key="7">
    <source>
        <dbReference type="PROSITE-ProRule" id="PRU00042"/>
    </source>
</evidence>
<comment type="subcellular location">
    <subcellularLocation>
        <location evidence="1">Nucleus</location>
    </subcellularLocation>
</comment>
<organism evidence="11 12">
    <name type="scientific">Coilia grayii</name>
    <name type="common">Gray's grenadier anchovy</name>
    <dbReference type="NCBI Taxonomy" id="363190"/>
    <lineage>
        <taxon>Eukaryota</taxon>
        <taxon>Metazoa</taxon>
        <taxon>Chordata</taxon>
        <taxon>Craniata</taxon>
        <taxon>Vertebrata</taxon>
        <taxon>Euteleostomi</taxon>
        <taxon>Actinopterygii</taxon>
        <taxon>Neopterygii</taxon>
        <taxon>Teleostei</taxon>
        <taxon>Clupei</taxon>
        <taxon>Clupeiformes</taxon>
        <taxon>Clupeoidei</taxon>
        <taxon>Engraulidae</taxon>
        <taxon>Coilinae</taxon>
        <taxon>Coilia</taxon>
    </lineage>
</organism>
<evidence type="ECO:0000313" key="11">
    <source>
        <dbReference type="EMBL" id="KAL2104398.1"/>
    </source>
</evidence>
<comment type="caution">
    <text evidence="11">The sequence shown here is derived from an EMBL/GenBank/DDBJ whole genome shotgun (WGS) entry which is preliminary data.</text>
</comment>
<keyword evidence="6" id="KW-0539">Nucleus</keyword>
<dbReference type="AlphaFoldDB" id="A0ABD1KYZ4"/>
<feature type="compositionally biased region" description="Polar residues" evidence="9">
    <location>
        <begin position="152"/>
        <end position="167"/>
    </location>
</feature>
<keyword evidence="4 7" id="KW-0863">Zinc-finger</keyword>
<sequence>MTNVNYGSLQTQLGTIMEVLAKAAIAEIIKLFDDSYAVLRLEISRHQNENEHLKRKLQEAKEELRTVQIRIEEDEMVRQDWSSPFRTGIAVNGGGNPEQNLSTEDKQCLGVQKQESNLMQIKEERLEDELWHQGLESMKYETTPAPAGDTAGISQRLYTQGPNSQYHPESVPEQQQSQPSFPFPQDHQTTQMSCMPDVNVQAFSEVSSVTYASDPDTHSPQMALKQTHTQTMDRGLPDAQDGEASATHLAKDFHDRGNPEEEFGALRLKTMQQEDERASVGRGASGVGSRVEPMSGSERQADGQEGGHGEALLWGRLTSEIDGEQDSDTNHSFEELLEQYDHPHGDELHLDAPQTPPSVSVVGETSVEGFAVAPGTYVAATLPQPQPHLLLHLRHTPLGGRQAPPPPPPAEHLALHVCSICKKAFSTLPYLRKHLRSHSGERPFTCSVCYKHFLCSSHLTIHLRTHTGERPYACHTCGKRFTQQSSLKTHQSVHSGLRPYSCPHCGKNYTLMHHLKRHMGTHEKC</sequence>
<evidence type="ECO:0000256" key="1">
    <source>
        <dbReference type="ARBA" id="ARBA00004123"/>
    </source>
</evidence>
<dbReference type="CDD" id="cd00065">
    <property type="entry name" value="FYVE_like_SF"/>
    <property type="match status" value="1"/>
</dbReference>
<keyword evidence="5" id="KW-0862">Zinc</keyword>
<evidence type="ECO:0000256" key="3">
    <source>
        <dbReference type="ARBA" id="ARBA00022737"/>
    </source>
</evidence>
<reference evidence="11 12" key="1">
    <citation type="submission" date="2024-09" db="EMBL/GenBank/DDBJ databases">
        <title>A chromosome-level genome assembly of Gray's grenadier anchovy, Coilia grayii.</title>
        <authorList>
            <person name="Fu Z."/>
        </authorList>
    </citation>
    <scope>NUCLEOTIDE SEQUENCE [LARGE SCALE GENOMIC DNA]</scope>
    <source>
        <strain evidence="11">G4</strain>
        <tissue evidence="11">Muscle</tissue>
    </source>
</reference>
<evidence type="ECO:0000256" key="4">
    <source>
        <dbReference type="ARBA" id="ARBA00022771"/>
    </source>
</evidence>
<keyword evidence="8" id="KW-0175">Coiled coil</keyword>
<protein>
    <recommendedName>
        <fullName evidence="10">C2H2-type domain-containing protein</fullName>
    </recommendedName>
</protein>
<keyword evidence="2" id="KW-0479">Metal-binding</keyword>
<feature type="compositionally biased region" description="Basic and acidic residues" evidence="9">
    <location>
        <begin position="299"/>
        <end position="308"/>
    </location>
</feature>
<keyword evidence="12" id="KW-1185">Reference proteome</keyword>
<dbReference type="InterPro" id="IPR050527">
    <property type="entry name" value="Snail/Krueppel_Znf"/>
</dbReference>
<feature type="region of interest" description="Disordered" evidence="9">
    <location>
        <begin position="141"/>
        <end position="189"/>
    </location>
</feature>
<dbReference type="GO" id="GO:0008270">
    <property type="term" value="F:zinc ion binding"/>
    <property type="evidence" value="ECO:0007669"/>
    <property type="project" value="UniProtKB-KW"/>
</dbReference>
<dbReference type="SMART" id="SM00355">
    <property type="entry name" value="ZnF_C2H2"/>
    <property type="match status" value="4"/>
</dbReference>
<dbReference type="GO" id="GO:0005634">
    <property type="term" value="C:nucleus"/>
    <property type="evidence" value="ECO:0007669"/>
    <property type="project" value="UniProtKB-SubCell"/>
</dbReference>
<dbReference type="FunFam" id="3.30.160.60:FF:000110">
    <property type="entry name" value="Zinc finger protein-like"/>
    <property type="match status" value="1"/>
</dbReference>
<feature type="compositionally biased region" description="Low complexity" evidence="9">
    <location>
        <begin position="168"/>
        <end position="185"/>
    </location>
</feature>